<dbReference type="EMBL" id="MU267596">
    <property type="protein sequence ID" value="KAH7915763.1"/>
    <property type="molecule type" value="Genomic_DNA"/>
</dbReference>
<dbReference type="Proteomes" id="UP000790377">
    <property type="component" value="Unassembled WGS sequence"/>
</dbReference>
<reference evidence="1" key="1">
    <citation type="journal article" date="2021" name="New Phytol.">
        <title>Evolutionary innovations through gain and loss of genes in the ectomycorrhizal Boletales.</title>
        <authorList>
            <person name="Wu G."/>
            <person name="Miyauchi S."/>
            <person name="Morin E."/>
            <person name="Kuo A."/>
            <person name="Drula E."/>
            <person name="Varga T."/>
            <person name="Kohler A."/>
            <person name="Feng B."/>
            <person name="Cao Y."/>
            <person name="Lipzen A."/>
            <person name="Daum C."/>
            <person name="Hundley H."/>
            <person name="Pangilinan J."/>
            <person name="Johnson J."/>
            <person name="Barry K."/>
            <person name="LaButti K."/>
            <person name="Ng V."/>
            <person name="Ahrendt S."/>
            <person name="Min B."/>
            <person name="Choi I.G."/>
            <person name="Park H."/>
            <person name="Plett J.M."/>
            <person name="Magnuson J."/>
            <person name="Spatafora J.W."/>
            <person name="Nagy L.G."/>
            <person name="Henrissat B."/>
            <person name="Grigoriev I.V."/>
            <person name="Yang Z.L."/>
            <person name="Xu J."/>
            <person name="Martin F.M."/>
        </authorList>
    </citation>
    <scope>NUCLEOTIDE SEQUENCE</scope>
    <source>
        <strain evidence="1">ATCC 28755</strain>
    </source>
</reference>
<sequence length="197" mass="18552">MVQIAPFLQALSVVSQVAPNASPAGSNGLAARQSSGFDPSSLPPQCQSPCQVINTMQSCSSSLSCLCASSIGTNLAACMNCMAAATLSVASQAQSALDSWNEACSGSLSVSAGGSSPTGTTGGSTTGGSTGGSTTGNTGGSSTGGSSSGGTTSGGTTSGGTSPDNPLGTKGGAMSMKASVGLAIGFISAVLGSLLMM</sequence>
<keyword evidence="2" id="KW-1185">Reference proteome</keyword>
<evidence type="ECO:0000313" key="1">
    <source>
        <dbReference type="EMBL" id="KAH7915763.1"/>
    </source>
</evidence>
<organism evidence="1 2">
    <name type="scientific">Hygrophoropsis aurantiaca</name>
    <dbReference type="NCBI Taxonomy" id="72124"/>
    <lineage>
        <taxon>Eukaryota</taxon>
        <taxon>Fungi</taxon>
        <taxon>Dikarya</taxon>
        <taxon>Basidiomycota</taxon>
        <taxon>Agaricomycotina</taxon>
        <taxon>Agaricomycetes</taxon>
        <taxon>Agaricomycetidae</taxon>
        <taxon>Boletales</taxon>
        <taxon>Coniophorineae</taxon>
        <taxon>Hygrophoropsidaceae</taxon>
        <taxon>Hygrophoropsis</taxon>
    </lineage>
</organism>
<proteinExistence type="predicted"/>
<name>A0ACB8ASL4_9AGAM</name>
<evidence type="ECO:0000313" key="2">
    <source>
        <dbReference type="Proteomes" id="UP000790377"/>
    </source>
</evidence>
<gene>
    <name evidence="1" type="ORF">BJ138DRAFT_1176223</name>
</gene>
<comment type="caution">
    <text evidence="1">The sequence shown here is derived from an EMBL/GenBank/DDBJ whole genome shotgun (WGS) entry which is preliminary data.</text>
</comment>
<accession>A0ACB8ASL4</accession>
<protein>
    <submittedName>
        <fullName evidence="1">Uncharacterized protein</fullName>
    </submittedName>
</protein>